<dbReference type="AlphaFoldDB" id="A0A8T4HBS5"/>
<dbReference type="Proteomes" id="UP000679691">
    <property type="component" value="Unassembled WGS sequence"/>
</dbReference>
<name>A0A8T4HBS5_9SPHI</name>
<organism evidence="1 2">
    <name type="scientific">Rhinopithecimicrobium faecis</name>
    <dbReference type="NCBI Taxonomy" id="2820698"/>
    <lineage>
        <taxon>Bacteria</taxon>
        <taxon>Pseudomonadati</taxon>
        <taxon>Bacteroidota</taxon>
        <taxon>Sphingobacteriia</taxon>
        <taxon>Sphingobacteriales</taxon>
        <taxon>Sphingobacteriaceae</taxon>
        <taxon>Rhinopithecimicrobium</taxon>
    </lineage>
</organism>
<comment type="caution">
    <text evidence="1">The sequence shown here is derived from an EMBL/GenBank/DDBJ whole genome shotgun (WGS) entry which is preliminary data.</text>
</comment>
<protein>
    <recommendedName>
        <fullName evidence="3">Sugar-specific transcriptional regulator TrmB</fullName>
    </recommendedName>
</protein>
<reference evidence="1" key="1">
    <citation type="submission" date="2021-03" db="EMBL/GenBank/DDBJ databases">
        <authorList>
            <person name="Lu T."/>
            <person name="Wang Q."/>
            <person name="Han X."/>
        </authorList>
    </citation>
    <scope>NUCLEOTIDE SEQUENCE</scope>
    <source>
        <strain evidence="1">WQ 2009</strain>
    </source>
</reference>
<evidence type="ECO:0008006" key="3">
    <source>
        <dbReference type="Google" id="ProtNLM"/>
    </source>
</evidence>
<dbReference type="EMBL" id="JAGKSB010000017">
    <property type="protein sequence ID" value="MBP3944399.1"/>
    <property type="molecule type" value="Genomic_DNA"/>
</dbReference>
<gene>
    <name evidence="1" type="ORF">J5U18_12695</name>
</gene>
<accession>A0A8T4HBS5</accession>
<dbReference type="RefSeq" id="WP_353547911.1">
    <property type="nucleotide sequence ID" value="NZ_JAGKSB010000017.1"/>
</dbReference>
<keyword evidence="2" id="KW-1185">Reference proteome</keyword>
<evidence type="ECO:0000313" key="2">
    <source>
        <dbReference type="Proteomes" id="UP000679691"/>
    </source>
</evidence>
<sequence length="337" mass="37050">MEVVNLSEKEQLVLQSVASGLITAEAISEKTELNIKSVHPLITGLVKKGLVVKDEQGVKPLEMPVPDLNTNQENLIEQSASIAVVIPYLKTEAAADELKFALRSFEKNFKEEFRVIVVGDQEDWFSDQVIHLPLEPKLIKEVCYCPSPSLIRNPQADVSHKILAAIVSESIEGDFILSNDDIILLGETSLADLASLKAAGQLKDVAKKSGLYSENALLTAKVLEKKGLPTVRYGTHTPMILDAEKLVEVIEKYDATEHGYLLTSLYYNEVYPNARPVQVSGGAGDAILASVYRADVPVEVIDTAIKTRKFLNFDSKGWPAVAPFLNSLFPDKSKFEL</sequence>
<evidence type="ECO:0000313" key="1">
    <source>
        <dbReference type="EMBL" id="MBP3944399.1"/>
    </source>
</evidence>
<proteinExistence type="predicted"/>